<name>A0A5D0CYU9_9BACL</name>
<dbReference type="RefSeq" id="WP_148450050.1">
    <property type="nucleotide sequence ID" value="NZ_VSDO01000001.1"/>
</dbReference>
<dbReference type="Proteomes" id="UP000325218">
    <property type="component" value="Unassembled WGS sequence"/>
</dbReference>
<dbReference type="AlphaFoldDB" id="A0A5D0CYU9"/>
<evidence type="ECO:0000313" key="1">
    <source>
        <dbReference type="EMBL" id="TYA14464.1"/>
    </source>
</evidence>
<protein>
    <submittedName>
        <fullName evidence="1">Uncharacterized protein</fullName>
    </submittedName>
</protein>
<reference evidence="1 2" key="1">
    <citation type="submission" date="2019-08" db="EMBL/GenBank/DDBJ databases">
        <title>Genome sequencing of Paenibacillus faecis DSM 23593(T).</title>
        <authorList>
            <person name="Kook J.-K."/>
            <person name="Park S.-N."/>
            <person name="Lim Y.K."/>
        </authorList>
    </citation>
    <scope>NUCLEOTIDE SEQUENCE [LARGE SCALE GENOMIC DNA]</scope>
    <source>
        <strain evidence="1 2">DSM 23593</strain>
    </source>
</reference>
<evidence type="ECO:0000313" key="2">
    <source>
        <dbReference type="Proteomes" id="UP000325218"/>
    </source>
</evidence>
<comment type="caution">
    <text evidence="1">The sequence shown here is derived from an EMBL/GenBank/DDBJ whole genome shotgun (WGS) entry which is preliminary data.</text>
</comment>
<keyword evidence="2" id="KW-1185">Reference proteome</keyword>
<accession>A0A5D0CYU9</accession>
<proteinExistence type="predicted"/>
<sequence>MGKMLEYGFLCEAKDEKKLINALLGFLKPLNRTFSKSKNKGMLEARLPYVYRHFYWNLNKEMQVYVEIYPNRDAEGKVKFPHPGVGWVLFANLKDVSGPYHVPLDKQEAYLRDFLQASGFEFVELKEYRDDEERI</sequence>
<gene>
    <name evidence="1" type="ORF">FRY98_01900</name>
</gene>
<organism evidence="1 2">
    <name type="scientific">Paenibacillus faecis</name>
    <dbReference type="NCBI Taxonomy" id="862114"/>
    <lineage>
        <taxon>Bacteria</taxon>
        <taxon>Bacillati</taxon>
        <taxon>Bacillota</taxon>
        <taxon>Bacilli</taxon>
        <taxon>Bacillales</taxon>
        <taxon>Paenibacillaceae</taxon>
        <taxon>Paenibacillus</taxon>
    </lineage>
</organism>
<dbReference type="EMBL" id="VSDO01000001">
    <property type="protein sequence ID" value="TYA14464.1"/>
    <property type="molecule type" value="Genomic_DNA"/>
</dbReference>
<dbReference type="OrthoDB" id="2599602at2"/>